<dbReference type="PROSITE" id="PS50850">
    <property type="entry name" value="MFS"/>
    <property type="match status" value="1"/>
</dbReference>
<evidence type="ECO:0000256" key="3">
    <source>
        <dbReference type="ARBA" id="ARBA00022989"/>
    </source>
</evidence>
<evidence type="ECO:0000259" key="7">
    <source>
        <dbReference type="PROSITE" id="PS50850"/>
    </source>
</evidence>
<evidence type="ECO:0000313" key="8">
    <source>
        <dbReference type="EMBL" id="KAK9687051.1"/>
    </source>
</evidence>
<keyword evidence="3 6" id="KW-1133">Transmembrane helix</keyword>
<dbReference type="GO" id="GO:0022857">
    <property type="term" value="F:transmembrane transporter activity"/>
    <property type="evidence" value="ECO:0007669"/>
    <property type="project" value="InterPro"/>
</dbReference>
<evidence type="ECO:0000256" key="5">
    <source>
        <dbReference type="ARBA" id="ARBA00023180"/>
    </source>
</evidence>
<comment type="subcellular location">
    <subcellularLocation>
        <location evidence="1">Membrane</location>
        <topology evidence="1">Multi-pass membrane protein</topology>
    </subcellularLocation>
</comment>
<dbReference type="InterPro" id="IPR020846">
    <property type="entry name" value="MFS_dom"/>
</dbReference>
<dbReference type="Gene3D" id="1.20.1250.20">
    <property type="entry name" value="MFS general substrate transporter like domains"/>
    <property type="match status" value="1"/>
</dbReference>
<dbReference type="PRINTS" id="PR00171">
    <property type="entry name" value="SUGRTRNSPORT"/>
</dbReference>
<dbReference type="PANTHER" id="PTHR48021">
    <property type="match status" value="1"/>
</dbReference>
<feature type="transmembrane region" description="Helical" evidence="6">
    <location>
        <begin position="25"/>
        <end position="49"/>
    </location>
</feature>
<reference evidence="8 9" key="1">
    <citation type="journal article" date="2024" name="BMC Genomics">
        <title>De novo assembly and annotation of Popillia japonica's genome with initial clues to its potential as an invasive pest.</title>
        <authorList>
            <person name="Cucini C."/>
            <person name="Boschi S."/>
            <person name="Funari R."/>
            <person name="Cardaioli E."/>
            <person name="Iannotti N."/>
            <person name="Marturano G."/>
            <person name="Paoli F."/>
            <person name="Bruttini M."/>
            <person name="Carapelli A."/>
            <person name="Frati F."/>
            <person name="Nardi F."/>
        </authorList>
    </citation>
    <scope>NUCLEOTIDE SEQUENCE [LARGE SCALE GENOMIC DNA]</scope>
    <source>
        <strain evidence="8">DMR45628</strain>
    </source>
</reference>
<dbReference type="EMBL" id="JASPKY010000664">
    <property type="protein sequence ID" value="KAK9687051.1"/>
    <property type="molecule type" value="Genomic_DNA"/>
</dbReference>
<dbReference type="InterPro" id="IPR005828">
    <property type="entry name" value="MFS_sugar_transport-like"/>
</dbReference>
<dbReference type="InterPro" id="IPR003663">
    <property type="entry name" value="Sugar/inositol_transpt"/>
</dbReference>
<dbReference type="InterPro" id="IPR036259">
    <property type="entry name" value="MFS_trans_sf"/>
</dbReference>
<accession>A0AAW1ICU1</accession>
<dbReference type="InterPro" id="IPR050549">
    <property type="entry name" value="MFS_Trehalose_Transporter"/>
</dbReference>
<feature type="transmembrane region" description="Helical" evidence="6">
    <location>
        <begin position="94"/>
        <end position="112"/>
    </location>
</feature>
<dbReference type="SUPFAM" id="SSF103473">
    <property type="entry name" value="MFS general substrate transporter"/>
    <property type="match status" value="1"/>
</dbReference>
<evidence type="ECO:0000256" key="6">
    <source>
        <dbReference type="SAM" id="Phobius"/>
    </source>
</evidence>
<comment type="caution">
    <text evidence="8">The sequence shown here is derived from an EMBL/GenBank/DDBJ whole genome shotgun (WGS) entry which is preliminary data.</text>
</comment>
<sequence>MALASFGSFAYYEDAHPKAIPQLDWIPLLCVLIFTVAFSLGISPISWLLVTELFPLEHRGLGTALATGFSYLCAFVGVKTFIDFQELLGLYGAFWLYAAISICGLCFVVCCVPETKGRDLTDIHTNLR</sequence>
<dbReference type="PANTHER" id="PTHR48021:SF34">
    <property type="entry name" value="FACILITATED TREHALOSE TRANSPORTER TRET1-2 HOMOLOG-LIKE PROTEIN"/>
    <property type="match status" value="1"/>
</dbReference>
<keyword evidence="8" id="KW-0762">Sugar transport</keyword>
<keyword evidence="4 6" id="KW-0472">Membrane</keyword>
<evidence type="ECO:0000313" key="9">
    <source>
        <dbReference type="Proteomes" id="UP001458880"/>
    </source>
</evidence>
<dbReference type="AlphaFoldDB" id="A0AAW1ICU1"/>
<keyword evidence="8" id="KW-0813">Transport</keyword>
<keyword evidence="2 6" id="KW-0812">Transmembrane</keyword>
<feature type="transmembrane region" description="Helical" evidence="6">
    <location>
        <begin position="61"/>
        <end position="82"/>
    </location>
</feature>
<evidence type="ECO:0000256" key="4">
    <source>
        <dbReference type="ARBA" id="ARBA00023136"/>
    </source>
</evidence>
<keyword evidence="9" id="KW-1185">Reference proteome</keyword>
<name>A0AAW1ICU1_POPJA</name>
<dbReference type="Proteomes" id="UP001458880">
    <property type="component" value="Unassembled WGS sequence"/>
</dbReference>
<keyword evidence="5" id="KW-0325">Glycoprotein</keyword>
<organism evidence="8 9">
    <name type="scientific">Popillia japonica</name>
    <name type="common">Japanese beetle</name>
    <dbReference type="NCBI Taxonomy" id="7064"/>
    <lineage>
        <taxon>Eukaryota</taxon>
        <taxon>Metazoa</taxon>
        <taxon>Ecdysozoa</taxon>
        <taxon>Arthropoda</taxon>
        <taxon>Hexapoda</taxon>
        <taxon>Insecta</taxon>
        <taxon>Pterygota</taxon>
        <taxon>Neoptera</taxon>
        <taxon>Endopterygota</taxon>
        <taxon>Coleoptera</taxon>
        <taxon>Polyphaga</taxon>
        <taxon>Scarabaeiformia</taxon>
        <taxon>Scarabaeidae</taxon>
        <taxon>Rutelinae</taxon>
        <taxon>Popillia</taxon>
    </lineage>
</organism>
<protein>
    <submittedName>
        <fullName evidence="8">Sugar transporter</fullName>
    </submittedName>
</protein>
<feature type="domain" description="Major facilitator superfamily (MFS) profile" evidence="7">
    <location>
        <begin position="1"/>
        <end position="116"/>
    </location>
</feature>
<dbReference type="Pfam" id="PF00083">
    <property type="entry name" value="Sugar_tr"/>
    <property type="match status" value="1"/>
</dbReference>
<proteinExistence type="predicted"/>
<gene>
    <name evidence="8" type="ORF">QE152_g36729</name>
</gene>
<dbReference type="GO" id="GO:0016020">
    <property type="term" value="C:membrane"/>
    <property type="evidence" value="ECO:0007669"/>
    <property type="project" value="UniProtKB-SubCell"/>
</dbReference>
<evidence type="ECO:0000256" key="2">
    <source>
        <dbReference type="ARBA" id="ARBA00022692"/>
    </source>
</evidence>
<evidence type="ECO:0000256" key="1">
    <source>
        <dbReference type="ARBA" id="ARBA00004141"/>
    </source>
</evidence>